<organism evidence="3 4">
    <name type="scientific">Blattamonas nauphoetae</name>
    <dbReference type="NCBI Taxonomy" id="2049346"/>
    <lineage>
        <taxon>Eukaryota</taxon>
        <taxon>Metamonada</taxon>
        <taxon>Preaxostyla</taxon>
        <taxon>Oxymonadida</taxon>
        <taxon>Blattamonas</taxon>
    </lineage>
</organism>
<name>A0ABQ9XSF9_9EUKA</name>
<dbReference type="Proteomes" id="UP001281761">
    <property type="component" value="Unassembled WGS sequence"/>
</dbReference>
<keyword evidence="4" id="KW-1185">Reference proteome</keyword>
<protein>
    <submittedName>
        <fullName evidence="3">Uncharacterized protein</fullName>
    </submittedName>
</protein>
<evidence type="ECO:0000313" key="4">
    <source>
        <dbReference type="Proteomes" id="UP001281761"/>
    </source>
</evidence>
<evidence type="ECO:0000313" key="3">
    <source>
        <dbReference type="EMBL" id="KAK2953621.1"/>
    </source>
</evidence>
<keyword evidence="2" id="KW-0472">Membrane</keyword>
<feature type="region of interest" description="Disordered" evidence="1">
    <location>
        <begin position="537"/>
        <end position="560"/>
    </location>
</feature>
<dbReference type="EMBL" id="JARBJD010000089">
    <property type="protein sequence ID" value="KAK2953621.1"/>
    <property type="molecule type" value="Genomic_DNA"/>
</dbReference>
<gene>
    <name evidence="3" type="ORF">BLNAU_11485</name>
</gene>
<evidence type="ECO:0000256" key="1">
    <source>
        <dbReference type="SAM" id="MobiDB-lite"/>
    </source>
</evidence>
<proteinExistence type="predicted"/>
<reference evidence="3 4" key="1">
    <citation type="journal article" date="2022" name="bioRxiv">
        <title>Genomics of Preaxostyla Flagellates Illuminates Evolutionary Transitions and the Path Towards Mitochondrial Loss.</title>
        <authorList>
            <person name="Novak L.V.F."/>
            <person name="Treitli S.C."/>
            <person name="Pyrih J."/>
            <person name="Halakuc P."/>
            <person name="Pipaliya S.V."/>
            <person name="Vacek V."/>
            <person name="Brzon O."/>
            <person name="Soukal P."/>
            <person name="Eme L."/>
            <person name="Dacks J.B."/>
            <person name="Karnkowska A."/>
            <person name="Elias M."/>
            <person name="Hampl V."/>
        </authorList>
    </citation>
    <scope>NUCLEOTIDE SEQUENCE [LARGE SCALE GENOMIC DNA]</scope>
    <source>
        <strain evidence="3">NAU3</strain>
        <tissue evidence="3">Gut</tissue>
    </source>
</reference>
<sequence length="620" mass="71253">MVLTTLARISLFPHLFIASNALLALFHVFERDPSPFTLLPSPIFPSSSPLQQYSGISFLSALTKKLRIVFSKFQDNLTTDPSHLTKYVQLTKYDPFVITRSLSLCGYSSRLPTFLLRATPPIEVDSEIIRELILFVKEALPTILTNISNIDNLIASLPSDSSPTTPSVSGIDTQMVASLNLLHDACEIFALNGWRFFVDLTFNITDPHKSSFQTIILDDQSFPDLIFNSLKITHRDIRLNAIIAIANIVVKFRWMRERFRTANLVGRMFETVDFVSLPLSESKILYSLTRFITSMLEPIGDDFDARLEQYRLIRVSVFEPTKQFITLIFRNSFKLILNDEDKAVLETRLCWIHNHIKNMELRSDEHDADLVSELVEYEMRTMVEMESEEHFYDVFQGMLNRTWEWNRDKRERQKRREVRRHRMTMSRLFALHSFHLVHNPLCSHLRLLMCYLRDVPADRKDAAFVDDGDGTVDNAVLEMEGDEERDSVELESDMNQSKQWTMLIGPVRQRDPFLSNLRMFPHLAFNPLSPSRVQPIPLTHSLPNQPQLRLTTPPSRHPPPLTQPALRRLARLSPVFTCGTRGGRFVGSDSESEMTLSVDEALVVFCSSWTQVSSESRALG</sequence>
<comment type="caution">
    <text evidence="3">The sequence shown here is derived from an EMBL/GenBank/DDBJ whole genome shotgun (WGS) entry which is preliminary data.</text>
</comment>
<keyword evidence="2" id="KW-0812">Transmembrane</keyword>
<accession>A0ABQ9XSF9</accession>
<keyword evidence="2" id="KW-1133">Transmembrane helix</keyword>
<feature type="compositionally biased region" description="Polar residues" evidence="1">
    <location>
        <begin position="541"/>
        <end position="554"/>
    </location>
</feature>
<evidence type="ECO:0000256" key="2">
    <source>
        <dbReference type="SAM" id="Phobius"/>
    </source>
</evidence>
<feature type="transmembrane region" description="Helical" evidence="2">
    <location>
        <begin position="12"/>
        <end position="29"/>
    </location>
</feature>